<protein>
    <submittedName>
        <fullName evidence="1">Uncharacterized protein</fullName>
    </submittedName>
</protein>
<proteinExistence type="predicted"/>
<evidence type="ECO:0000313" key="2">
    <source>
        <dbReference type="Proteomes" id="UP000009071"/>
    </source>
</evidence>
<dbReference type="KEGG" id="dma:DMR_23520"/>
<dbReference type="STRING" id="573370.DMR_23520"/>
<dbReference type="EMBL" id="AP010904">
    <property type="protein sequence ID" value="BAH75843.1"/>
    <property type="molecule type" value="Genomic_DNA"/>
</dbReference>
<gene>
    <name evidence="1" type="ordered locus">DMR_23520</name>
</gene>
<dbReference type="RefSeq" id="WP_015861024.1">
    <property type="nucleotide sequence ID" value="NC_012796.1"/>
</dbReference>
<accession>C4XT01</accession>
<reference evidence="1 2" key="1">
    <citation type="journal article" date="2009" name="Genome Res.">
        <title>Whole genome sequence of Desulfovibrio magneticus strain RS-1 revealed common gene clusters in magnetotactic bacteria.</title>
        <authorList>
            <person name="Nakazawa H."/>
            <person name="Arakaki A."/>
            <person name="Narita-Yamada S."/>
            <person name="Yashiro I."/>
            <person name="Jinno K."/>
            <person name="Aoki N."/>
            <person name="Tsuruyama A."/>
            <person name="Okamura Y."/>
            <person name="Tanikawa S."/>
            <person name="Fujita N."/>
            <person name="Takeyama H."/>
            <person name="Matsunaga T."/>
        </authorList>
    </citation>
    <scope>NUCLEOTIDE SEQUENCE [LARGE SCALE GENOMIC DNA]</scope>
    <source>
        <strain evidence="2">ATCC 700980 / DSM 13731 / RS-1</strain>
    </source>
</reference>
<name>C4XT01_SOLM1</name>
<keyword evidence="2" id="KW-1185">Reference proteome</keyword>
<dbReference type="HOGENOM" id="CLU_210873_0_0_7"/>
<dbReference type="AlphaFoldDB" id="C4XT01"/>
<dbReference type="Proteomes" id="UP000009071">
    <property type="component" value="Chromosome"/>
</dbReference>
<organism evidence="1 2">
    <name type="scientific">Solidesulfovibrio magneticus (strain ATCC 700980 / DSM 13731 / RS-1)</name>
    <name type="common">Desulfovibrio magneticus</name>
    <dbReference type="NCBI Taxonomy" id="573370"/>
    <lineage>
        <taxon>Bacteria</taxon>
        <taxon>Pseudomonadati</taxon>
        <taxon>Thermodesulfobacteriota</taxon>
        <taxon>Desulfovibrionia</taxon>
        <taxon>Desulfovibrionales</taxon>
        <taxon>Desulfovibrionaceae</taxon>
        <taxon>Solidesulfovibrio</taxon>
    </lineage>
</organism>
<evidence type="ECO:0000313" key="1">
    <source>
        <dbReference type="EMBL" id="BAH75843.1"/>
    </source>
</evidence>
<sequence>MTVLAWCLLAVAALVILSGLGRGSRRHPGHLPGDFDFDGYKTREIVQRGVFDKTKWM</sequence>